<keyword evidence="1" id="KW-0812">Transmembrane</keyword>
<sequence>MFYLLLVVTFLVALISCYIVIKAFDEPIDNILSKIVTDDISKAWTKYIKFAIYVVGISGGVRIWEIEKYITAPSGPRENTKAIILTPERWTLEIYRTLIGSLKSIAWMLLMFFGFTLVAYVALKVFGKREV</sequence>
<dbReference type="KEGG" id="aar:Acear_0803"/>
<proteinExistence type="predicted"/>
<gene>
    <name evidence="2" type="ordered locus">Acear_0803</name>
</gene>
<evidence type="ECO:0000313" key="2">
    <source>
        <dbReference type="EMBL" id="ADL12341.1"/>
    </source>
</evidence>
<dbReference type="eggNOG" id="ENOG5032UJ6">
    <property type="taxonomic scope" value="Bacteria"/>
</dbReference>
<evidence type="ECO:0000256" key="1">
    <source>
        <dbReference type="SAM" id="Phobius"/>
    </source>
</evidence>
<accession>D9QVT2</accession>
<organism evidence="2 3">
    <name type="scientific">Acetohalobium arabaticum (strain ATCC 49924 / DSM 5501 / Z-7288)</name>
    <dbReference type="NCBI Taxonomy" id="574087"/>
    <lineage>
        <taxon>Bacteria</taxon>
        <taxon>Bacillati</taxon>
        <taxon>Bacillota</taxon>
        <taxon>Clostridia</taxon>
        <taxon>Halanaerobiales</taxon>
        <taxon>Halobacteroidaceae</taxon>
        <taxon>Acetohalobium</taxon>
    </lineage>
</organism>
<feature type="transmembrane region" description="Helical" evidence="1">
    <location>
        <begin position="105"/>
        <end position="123"/>
    </location>
</feature>
<dbReference type="HOGENOM" id="CLU_1926134_0_0_9"/>
<keyword evidence="1" id="KW-1133">Transmembrane helix</keyword>
<dbReference type="AlphaFoldDB" id="D9QVT2"/>
<dbReference type="EMBL" id="CP002105">
    <property type="protein sequence ID" value="ADL12341.1"/>
    <property type="molecule type" value="Genomic_DNA"/>
</dbReference>
<dbReference type="RefSeq" id="WP_013277787.1">
    <property type="nucleotide sequence ID" value="NC_014378.1"/>
</dbReference>
<protein>
    <submittedName>
        <fullName evidence="2">Uncharacterized protein</fullName>
    </submittedName>
</protein>
<evidence type="ECO:0000313" key="3">
    <source>
        <dbReference type="Proteomes" id="UP000001661"/>
    </source>
</evidence>
<reference evidence="2 3" key="1">
    <citation type="journal article" date="2010" name="Stand. Genomic Sci.">
        <title>Complete genome sequence of Acetohalobium arabaticum type strain (Z-7288).</title>
        <authorList>
            <person name="Sikorski J."/>
            <person name="Lapidus A."/>
            <person name="Chertkov O."/>
            <person name="Lucas S."/>
            <person name="Copeland A."/>
            <person name="Glavina Del Rio T."/>
            <person name="Nolan M."/>
            <person name="Tice H."/>
            <person name="Cheng J.F."/>
            <person name="Han C."/>
            <person name="Brambilla E."/>
            <person name="Pitluck S."/>
            <person name="Liolios K."/>
            <person name="Ivanova N."/>
            <person name="Mavromatis K."/>
            <person name="Mikhailova N."/>
            <person name="Pati A."/>
            <person name="Bruce D."/>
            <person name="Detter C."/>
            <person name="Tapia R."/>
            <person name="Goodwin L."/>
            <person name="Chen A."/>
            <person name="Palaniappan K."/>
            <person name="Land M."/>
            <person name="Hauser L."/>
            <person name="Chang Y.J."/>
            <person name="Jeffries C.D."/>
            <person name="Rohde M."/>
            <person name="Goker M."/>
            <person name="Spring S."/>
            <person name="Woyke T."/>
            <person name="Bristow J."/>
            <person name="Eisen J.A."/>
            <person name="Markowitz V."/>
            <person name="Hugenholtz P."/>
            <person name="Kyrpides N.C."/>
            <person name="Klenk H.P."/>
        </authorList>
    </citation>
    <scope>NUCLEOTIDE SEQUENCE [LARGE SCALE GENOMIC DNA]</scope>
    <source>
        <strain evidence="3">ATCC 49924 / DSM 5501 / Z-7288</strain>
    </source>
</reference>
<dbReference type="Proteomes" id="UP000001661">
    <property type="component" value="Chromosome"/>
</dbReference>
<keyword evidence="1" id="KW-0472">Membrane</keyword>
<keyword evidence="3" id="KW-1185">Reference proteome</keyword>
<name>D9QVT2_ACEAZ</name>
<dbReference type="OrthoDB" id="2111593at2"/>
<dbReference type="STRING" id="574087.Acear_0803"/>